<gene>
    <name evidence="2" type="ORF">KIN20_018418</name>
</gene>
<evidence type="ECO:0000313" key="2">
    <source>
        <dbReference type="EMBL" id="KAJ1359644.1"/>
    </source>
</evidence>
<reference evidence="2" key="1">
    <citation type="submission" date="2021-06" db="EMBL/GenBank/DDBJ databases">
        <title>Parelaphostrongylus tenuis whole genome reference sequence.</title>
        <authorList>
            <person name="Garwood T.J."/>
            <person name="Larsen P.A."/>
            <person name="Fountain-Jones N.M."/>
            <person name="Garbe J.R."/>
            <person name="Macchietto M.G."/>
            <person name="Kania S.A."/>
            <person name="Gerhold R.W."/>
            <person name="Richards J.E."/>
            <person name="Wolf T.M."/>
        </authorList>
    </citation>
    <scope>NUCLEOTIDE SEQUENCE</scope>
    <source>
        <strain evidence="2">MNPRO001-30</strain>
        <tissue evidence="2">Meninges</tissue>
    </source>
</reference>
<feature type="transmembrane region" description="Helical" evidence="1">
    <location>
        <begin position="47"/>
        <end position="74"/>
    </location>
</feature>
<sequence>MDVEATTAIRMFCALFVLVLSLSGMVLHSIIIAAFTKGWKDFCSSSFYLIIIQINGCSVYMLFTYVYVVFPLTLTGVQVCMPILFQLQRDSSLRYVDEAVICSVALSFFSYGDK</sequence>
<keyword evidence="1" id="KW-0472">Membrane</keyword>
<dbReference type="EMBL" id="JAHQIW010003658">
    <property type="protein sequence ID" value="KAJ1359644.1"/>
    <property type="molecule type" value="Genomic_DNA"/>
</dbReference>
<keyword evidence="1" id="KW-0812">Transmembrane</keyword>
<evidence type="ECO:0000313" key="3">
    <source>
        <dbReference type="Proteomes" id="UP001196413"/>
    </source>
</evidence>
<accession>A0AAD5N477</accession>
<dbReference type="Proteomes" id="UP001196413">
    <property type="component" value="Unassembled WGS sequence"/>
</dbReference>
<dbReference type="AlphaFoldDB" id="A0AAD5N477"/>
<organism evidence="2 3">
    <name type="scientific">Parelaphostrongylus tenuis</name>
    <name type="common">Meningeal worm</name>
    <dbReference type="NCBI Taxonomy" id="148309"/>
    <lineage>
        <taxon>Eukaryota</taxon>
        <taxon>Metazoa</taxon>
        <taxon>Ecdysozoa</taxon>
        <taxon>Nematoda</taxon>
        <taxon>Chromadorea</taxon>
        <taxon>Rhabditida</taxon>
        <taxon>Rhabditina</taxon>
        <taxon>Rhabditomorpha</taxon>
        <taxon>Strongyloidea</taxon>
        <taxon>Metastrongylidae</taxon>
        <taxon>Parelaphostrongylus</taxon>
    </lineage>
</organism>
<evidence type="ECO:0000256" key="1">
    <source>
        <dbReference type="SAM" id="Phobius"/>
    </source>
</evidence>
<feature type="transmembrane region" description="Helical" evidence="1">
    <location>
        <begin position="12"/>
        <end position="35"/>
    </location>
</feature>
<keyword evidence="3" id="KW-1185">Reference proteome</keyword>
<proteinExistence type="predicted"/>
<keyword evidence="1" id="KW-1133">Transmembrane helix</keyword>
<name>A0AAD5N477_PARTN</name>
<protein>
    <submittedName>
        <fullName evidence="2">Uncharacterized protein</fullName>
    </submittedName>
</protein>
<comment type="caution">
    <text evidence="2">The sequence shown here is derived from an EMBL/GenBank/DDBJ whole genome shotgun (WGS) entry which is preliminary data.</text>
</comment>